<accession>A0A952FU00</accession>
<name>A0A952FU00_9PROT</name>
<dbReference type="InterPro" id="IPR036895">
    <property type="entry name" value="Uracil-DNA_glycosylase-like_sf"/>
</dbReference>
<dbReference type="PANTHER" id="PTHR12159">
    <property type="entry name" value="G/T AND G/U MISMATCH-SPECIFIC DNA GLYCOSYLASE"/>
    <property type="match status" value="1"/>
</dbReference>
<dbReference type="Gene3D" id="3.40.470.10">
    <property type="entry name" value="Uracil-DNA glycosylase-like domain"/>
    <property type="match status" value="1"/>
</dbReference>
<dbReference type="InterPro" id="IPR005122">
    <property type="entry name" value="Uracil-DNA_glycosylase-like"/>
</dbReference>
<protein>
    <submittedName>
        <fullName evidence="5">G/U mismatch-specific DNA glycosylase</fullName>
        <ecNumber evidence="5">3.2.2.28</ecNumber>
    </submittedName>
</protein>
<keyword evidence="1" id="KW-0227">DNA damage</keyword>
<dbReference type="GO" id="GO:0008263">
    <property type="term" value="F:pyrimidine-specific mismatch base pair DNA N-glycosylase activity"/>
    <property type="evidence" value="ECO:0007669"/>
    <property type="project" value="TreeGrafter"/>
</dbReference>
<evidence type="ECO:0000256" key="1">
    <source>
        <dbReference type="ARBA" id="ARBA00022763"/>
    </source>
</evidence>
<proteinExistence type="predicted"/>
<sequence length="192" mass="20753">MDLSTFDILAPDLPVVFCGINPSTQAAASGHNFGSASNRFWPVLHLSGFTPERIPAREDRRLLAFGCGITAAVPRATRSAGELRGREIRESGDGLRAKLEHFRPETVAFLGKAAYEAIAGGKVGWGPQPARFCGAAVWILPNPSGLNRSFSLADLVEAYTALRTERSSSLNRWMACVDDRSSARHPDGKKES</sequence>
<evidence type="ECO:0000313" key="6">
    <source>
        <dbReference type="Proteomes" id="UP000700706"/>
    </source>
</evidence>
<dbReference type="Proteomes" id="UP000700706">
    <property type="component" value="Unassembled WGS sequence"/>
</dbReference>
<keyword evidence="2 5" id="KW-0378">Hydrolase</keyword>
<dbReference type="GO" id="GO:0006285">
    <property type="term" value="P:base-excision repair, AP site formation"/>
    <property type="evidence" value="ECO:0007669"/>
    <property type="project" value="InterPro"/>
</dbReference>
<evidence type="ECO:0000256" key="3">
    <source>
        <dbReference type="ARBA" id="ARBA00023204"/>
    </source>
</evidence>
<dbReference type="Pfam" id="PF03167">
    <property type="entry name" value="UDG"/>
    <property type="match status" value="1"/>
</dbReference>
<reference evidence="5" key="1">
    <citation type="submission" date="2020-06" db="EMBL/GenBank/DDBJ databases">
        <title>Stable isotope informed genome-resolved metagenomics uncovers potential trophic interactions in rhizosphere soil.</title>
        <authorList>
            <person name="Starr E.P."/>
            <person name="Shi S."/>
            <person name="Blazewicz S.J."/>
            <person name="Koch B.J."/>
            <person name="Probst A.J."/>
            <person name="Hungate B.A."/>
            <person name="Pett-Ridge J."/>
            <person name="Firestone M.K."/>
            <person name="Banfield J.F."/>
        </authorList>
    </citation>
    <scope>NUCLEOTIDE SEQUENCE</scope>
    <source>
        <strain evidence="5">YM_69_17</strain>
    </source>
</reference>
<evidence type="ECO:0000256" key="2">
    <source>
        <dbReference type="ARBA" id="ARBA00022801"/>
    </source>
</evidence>
<dbReference type="AlphaFoldDB" id="A0A952FU00"/>
<dbReference type="EMBL" id="JAEKLZ010000509">
    <property type="protein sequence ID" value="MBW8729265.1"/>
    <property type="molecule type" value="Genomic_DNA"/>
</dbReference>
<dbReference type="SMART" id="SM00987">
    <property type="entry name" value="UreE_C"/>
    <property type="match status" value="1"/>
</dbReference>
<organism evidence="5 6">
    <name type="scientific">Inquilinus limosus</name>
    <dbReference type="NCBI Taxonomy" id="171674"/>
    <lineage>
        <taxon>Bacteria</taxon>
        <taxon>Pseudomonadati</taxon>
        <taxon>Pseudomonadota</taxon>
        <taxon>Alphaproteobacteria</taxon>
        <taxon>Rhodospirillales</taxon>
        <taxon>Rhodospirillaceae</taxon>
        <taxon>Inquilinus</taxon>
    </lineage>
</organism>
<feature type="domain" description="Uracil-DNA glycosylase-like" evidence="4">
    <location>
        <begin position="6"/>
        <end position="163"/>
    </location>
</feature>
<dbReference type="PANTHER" id="PTHR12159:SF9">
    <property type="entry name" value="G_T MISMATCH-SPECIFIC THYMINE DNA GLYCOSYLASE"/>
    <property type="match status" value="1"/>
</dbReference>
<dbReference type="SMART" id="SM00986">
    <property type="entry name" value="UDG"/>
    <property type="match status" value="1"/>
</dbReference>
<evidence type="ECO:0000259" key="4">
    <source>
        <dbReference type="SMART" id="SM00986"/>
    </source>
</evidence>
<dbReference type="InterPro" id="IPR015637">
    <property type="entry name" value="MUG/TDG"/>
</dbReference>
<dbReference type="SUPFAM" id="SSF52141">
    <property type="entry name" value="Uracil-DNA glycosylase-like"/>
    <property type="match status" value="1"/>
</dbReference>
<comment type="caution">
    <text evidence="5">The sequence shown here is derived from an EMBL/GenBank/DDBJ whole genome shotgun (WGS) entry which is preliminary data.</text>
</comment>
<keyword evidence="3" id="KW-0234">DNA repair</keyword>
<keyword evidence="5" id="KW-0326">Glycosidase</keyword>
<dbReference type="GO" id="GO:0004844">
    <property type="term" value="F:uracil DNA N-glycosylase activity"/>
    <property type="evidence" value="ECO:0007669"/>
    <property type="project" value="TreeGrafter"/>
</dbReference>
<gene>
    <name evidence="5" type="primary">mug</name>
    <name evidence="5" type="ORF">JF625_29455</name>
</gene>
<dbReference type="NCBIfam" id="NF007570">
    <property type="entry name" value="PRK10201.1"/>
    <property type="match status" value="1"/>
</dbReference>
<dbReference type="CDD" id="cd10028">
    <property type="entry name" value="UDG-F2_TDG_MUG"/>
    <property type="match status" value="1"/>
</dbReference>
<evidence type="ECO:0000313" key="5">
    <source>
        <dbReference type="EMBL" id="MBW8729265.1"/>
    </source>
</evidence>
<dbReference type="EC" id="3.2.2.28" evidence="5"/>